<proteinExistence type="predicted"/>
<accession>A0A139ANW8</accession>
<protein>
    <submittedName>
        <fullName evidence="1">Uncharacterized protein</fullName>
    </submittedName>
</protein>
<evidence type="ECO:0000313" key="1">
    <source>
        <dbReference type="EMBL" id="KXS18451.1"/>
    </source>
</evidence>
<dbReference type="EMBL" id="KQ965742">
    <property type="protein sequence ID" value="KXS18451.1"/>
    <property type="molecule type" value="Genomic_DNA"/>
</dbReference>
<name>A0A139ANW8_GONPJ</name>
<gene>
    <name evidence="1" type="ORF">M427DRAFT_210861</name>
</gene>
<sequence>MAFDLLRSSSSRRSMSAILLPASLNISSAPSAARNRCISSSWSFFICKNLSLSSRLRLFKSSIVRSCLLTEATSSSTRSRALCRSIRRRSSASTTAFSNW</sequence>
<keyword evidence="2" id="KW-1185">Reference proteome</keyword>
<organism evidence="1 2">
    <name type="scientific">Gonapodya prolifera (strain JEL478)</name>
    <name type="common">Monoblepharis prolifera</name>
    <dbReference type="NCBI Taxonomy" id="1344416"/>
    <lineage>
        <taxon>Eukaryota</taxon>
        <taxon>Fungi</taxon>
        <taxon>Fungi incertae sedis</taxon>
        <taxon>Chytridiomycota</taxon>
        <taxon>Chytridiomycota incertae sedis</taxon>
        <taxon>Monoblepharidomycetes</taxon>
        <taxon>Monoblepharidales</taxon>
        <taxon>Gonapodyaceae</taxon>
        <taxon>Gonapodya</taxon>
    </lineage>
</organism>
<dbReference type="Proteomes" id="UP000070544">
    <property type="component" value="Unassembled WGS sequence"/>
</dbReference>
<dbReference type="AlphaFoldDB" id="A0A139ANW8"/>
<evidence type="ECO:0000313" key="2">
    <source>
        <dbReference type="Proteomes" id="UP000070544"/>
    </source>
</evidence>
<reference evidence="1 2" key="1">
    <citation type="journal article" date="2015" name="Genome Biol. Evol.">
        <title>Phylogenomic analyses indicate that early fungi evolved digesting cell walls of algal ancestors of land plants.</title>
        <authorList>
            <person name="Chang Y."/>
            <person name="Wang S."/>
            <person name="Sekimoto S."/>
            <person name="Aerts A.L."/>
            <person name="Choi C."/>
            <person name="Clum A."/>
            <person name="LaButti K.M."/>
            <person name="Lindquist E.A."/>
            <person name="Yee Ngan C."/>
            <person name="Ohm R.A."/>
            <person name="Salamov A.A."/>
            <person name="Grigoriev I.V."/>
            <person name="Spatafora J.W."/>
            <person name="Berbee M.L."/>
        </authorList>
    </citation>
    <scope>NUCLEOTIDE SEQUENCE [LARGE SCALE GENOMIC DNA]</scope>
    <source>
        <strain evidence="1 2">JEL478</strain>
    </source>
</reference>